<organism evidence="2 3">
    <name type="scientific">Pleurodeles waltl</name>
    <name type="common">Iberian ribbed newt</name>
    <dbReference type="NCBI Taxonomy" id="8319"/>
    <lineage>
        <taxon>Eukaryota</taxon>
        <taxon>Metazoa</taxon>
        <taxon>Chordata</taxon>
        <taxon>Craniata</taxon>
        <taxon>Vertebrata</taxon>
        <taxon>Euteleostomi</taxon>
        <taxon>Amphibia</taxon>
        <taxon>Batrachia</taxon>
        <taxon>Caudata</taxon>
        <taxon>Salamandroidea</taxon>
        <taxon>Salamandridae</taxon>
        <taxon>Pleurodelinae</taxon>
        <taxon>Pleurodeles</taxon>
    </lineage>
</organism>
<comment type="caution">
    <text evidence="2">The sequence shown here is derived from an EMBL/GenBank/DDBJ whole genome shotgun (WGS) entry which is preliminary data.</text>
</comment>
<feature type="compositionally biased region" description="Polar residues" evidence="1">
    <location>
        <begin position="151"/>
        <end position="171"/>
    </location>
</feature>
<evidence type="ECO:0000256" key="1">
    <source>
        <dbReference type="SAM" id="MobiDB-lite"/>
    </source>
</evidence>
<feature type="compositionally biased region" description="Basic and acidic residues" evidence="1">
    <location>
        <begin position="381"/>
        <end position="391"/>
    </location>
</feature>
<sequence length="537" mass="58091">MTRLRKGQCPQQCTLPSERTTRLPKGHCPQQRSAPVRASNKDPKGPVPTTTQRSRQSKQGSQRASAHSNAGLPSERTTRLPKGQCPQQCSAPIRAKNNAPKGPVPTAVHAPTRANNKDPKRPVPTATQGSRQSKQQGSQRASAHSNAGLPSEQTTRIPKGQCPQQHSTPIRANNKDPKGPVPTAAQRSRQSKQGSQRVSAHSNAALPSEQTRLPKGQCPQQRWAPIRGNNKAPKGPVPTATQGSRQSKQGSQRASAHSNAALPSERTTRLPKGQCPQQRSAPIRANNKDPKGPVPTATQGSRQSEQQGSQRFGPHSNTALPSEQTRLPKGQCPQQRSAPVRENNKAPKGSVPTATQRSRQRKQQGSQRVSAHSNAALPSEKTTRLPKDHCPQQHRCAPIRANNRAPKGPVPIATYFFCQNERQGSQRASAHSNPAFLSESEQQGSQTTSAHNSAAALPSELTTRLPKGHCPQKRSAPVRAYDKAPKGPVPIATQQCSRQSEQQGSQRASAHSNAACLPRFFLWGSRRHDLESRFEGV</sequence>
<evidence type="ECO:0000313" key="2">
    <source>
        <dbReference type="EMBL" id="KAJ1168069.1"/>
    </source>
</evidence>
<feature type="compositionally biased region" description="Polar residues" evidence="1">
    <location>
        <begin position="492"/>
        <end position="512"/>
    </location>
</feature>
<evidence type="ECO:0000313" key="3">
    <source>
        <dbReference type="Proteomes" id="UP001066276"/>
    </source>
</evidence>
<dbReference type="AlphaFoldDB" id="A0AAV7SVU2"/>
<feature type="region of interest" description="Disordered" evidence="1">
    <location>
        <begin position="1"/>
        <end position="409"/>
    </location>
</feature>
<feature type="region of interest" description="Disordered" evidence="1">
    <location>
        <begin position="425"/>
        <end position="512"/>
    </location>
</feature>
<feature type="compositionally biased region" description="Low complexity" evidence="1">
    <location>
        <begin position="128"/>
        <end position="143"/>
    </location>
</feature>
<proteinExistence type="predicted"/>
<dbReference type="EMBL" id="JANPWB010000007">
    <property type="protein sequence ID" value="KAJ1168069.1"/>
    <property type="molecule type" value="Genomic_DNA"/>
</dbReference>
<protein>
    <submittedName>
        <fullName evidence="2">Uncharacterized protein</fullName>
    </submittedName>
</protein>
<keyword evidence="3" id="KW-1185">Reference proteome</keyword>
<feature type="compositionally biased region" description="Low complexity" evidence="1">
    <location>
        <begin position="299"/>
        <end position="311"/>
    </location>
</feature>
<feature type="compositionally biased region" description="Low complexity" evidence="1">
    <location>
        <begin position="49"/>
        <end position="63"/>
    </location>
</feature>
<dbReference type="Proteomes" id="UP001066276">
    <property type="component" value="Chromosome 4_1"/>
</dbReference>
<gene>
    <name evidence="2" type="ORF">NDU88_000023</name>
</gene>
<name>A0AAV7SVU2_PLEWA</name>
<reference evidence="2" key="1">
    <citation type="journal article" date="2022" name="bioRxiv">
        <title>Sequencing and chromosome-scale assembly of the giantPleurodeles waltlgenome.</title>
        <authorList>
            <person name="Brown T."/>
            <person name="Elewa A."/>
            <person name="Iarovenko S."/>
            <person name="Subramanian E."/>
            <person name="Araus A.J."/>
            <person name="Petzold A."/>
            <person name="Susuki M."/>
            <person name="Suzuki K.-i.T."/>
            <person name="Hayashi T."/>
            <person name="Toyoda A."/>
            <person name="Oliveira C."/>
            <person name="Osipova E."/>
            <person name="Leigh N.D."/>
            <person name="Simon A."/>
            <person name="Yun M.H."/>
        </authorList>
    </citation>
    <scope>NUCLEOTIDE SEQUENCE</scope>
    <source>
        <strain evidence="2">20211129_DDA</strain>
        <tissue evidence="2">Liver</tissue>
    </source>
</reference>
<accession>A0AAV7SVU2</accession>
<feature type="compositionally biased region" description="Low complexity" evidence="1">
    <location>
        <begin position="438"/>
        <end position="449"/>
    </location>
</feature>
<feature type="compositionally biased region" description="Polar residues" evidence="1">
    <location>
        <begin position="9"/>
        <end position="18"/>
    </location>
</feature>
<feature type="compositionally biased region" description="Low complexity" evidence="1">
    <location>
        <begin position="242"/>
        <end position="256"/>
    </location>
</feature>
<feature type="compositionally biased region" description="Polar residues" evidence="1">
    <location>
        <begin position="315"/>
        <end position="325"/>
    </location>
</feature>
<feature type="compositionally biased region" description="Low complexity" evidence="1">
    <location>
        <begin position="186"/>
        <end position="199"/>
    </location>
</feature>